<dbReference type="AlphaFoldDB" id="A0AAV0WEP3"/>
<accession>A0AAV0WEP3</accession>
<dbReference type="EMBL" id="CARXXK010000002">
    <property type="protein sequence ID" value="CAI6354231.1"/>
    <property type="molecule type" value="Genomic_DNA"/>
</dbReference>
<keyword evidence="2" id="KW-1185">Reference proteome</keyword>
<dbReference type="Proteomes" id="UP001160148">
    <property type="component" value="Unassembled WGS sequence"/>
</dbReference>
<name>A0AAV0WEP3_9HEMI</name>
<gene>
    <name evidence="1" type="ORF">MEUPH1_LOCUS10260</name>
</gene>
<proteinExistence type="predicted"/>
<protein>
    <submittedName>
        <fullName evidence="1">Uncharacterized protein</fullName>
    </submittedName>
</protein>
<organism evidence="1 2">
    <name type="scientific">Macrosiphum euphorbiae</name>
    <name type="common">potato aphid</name>
    <dbReference type="NCBI Taxonomy" id="13131"/>
    <lineage>
        <taxon>Eukaryota</taxon>
        <taxon>Metazoa</taxon>
        <taxon>Ecdysozoa</taxon>
        <taxon>Arthropoda</taxon>
        <taxon>Hexapoda</taxon>
        <taxon>Insecta</taxon>
        <taxon>Pterygota</taxon>
        <taxon>Neoptera</taxon>
        <taxon>Paraneoptera</taxon>
        <taxon>Hemiptera</taxon>
        <taxon>Sternorrhyncha</taxon>
        <taxon>Aphidomorpha</taxon>
        <taxon>Aphidoidea</taxon>
        <taxon>Aphididae</taxon>
        <taxon>Macrosiphini</taxon>
        <taxon>Macrosiphum</taxon>
    </lineage>
</organism>
<reference evidence="1 2" key="1">
    <citation type="submission" date="2023-01" db="EMBL/GenBank/DDBJ databases">
        <authorList>
            <person name="Whitehead M."/>
        </authorList>
    </citation>
    <scope>NUCLEOTIDE SEQUENCE [LARGE SCALE GENOMIC DNA]</scope>
</reference>
<evidence type="ECO:0000313" key="2">
    <source>
        <dbReference type="Proteomes" id="UP001160148"/>
    </source>
</evidence>
<sequence length="117" mass="13845">MGENVPPVARTVRMQLQTFEFLRELKNELIESTNHTQIMRGEVVRLHCFPEHIRRANNNMTIPFRPNVLARVMIHVNDFVRTVIVRPNHNRPMCVELGLLIEQLIRRRVIVETILEE</sequence>
<comment type="caution">
    <text evidence="1">The sequence shown here is derived from an EMBL/GenBank/DDBJ whole genome shotgun (WGS) entry which is preliminary data.</text>
</comment>
<evidence type="ECO:0000313" key="1">
    <source>
        <dbReference type="EMBL" id="CAI6354231.1"/>
    </source>
</evidence>